<dbReference type="AlphaFoldDB" id="A0ABD2NG21"/>
<reference evidence="2 3" key="1">
    <citation type="journal article" date="2021" name="BMC Biol.">
        <title>Horizontally acquired antibacterial genes associated with adaptive radiation of ladybird beetles.</title>
        <authorList>
            <person name="Li H.S."/>
            <person name="Tang X.F."/>
            <person name="Huang Y.H."/>
            <person name="Xu Z.Y."/>
            <person name="Chen M.L."/>
            <person name="Du X.Y."/>
            <person name="Qiu B.Y."/>
            <person name="Chen P.T."/>
            <person name="Zhang W."/>
            <person name="Slipinski A."/>
            <person name="Escalona H.E."/>
            <person name="Waterhouse R.M."/>
            <person name="Zwick A."/>
            <person name="Pang H."/>
        </authorList>
    </citation>
    <scope>NUCLEOTIDE SEQUENCE [LARGE SCALE GENOMIC DNA]</scope>
    <source>
        <strain evidence="2">SYSU2018</strain>
    </source>
</reference>
<proteinExistence type="predicted"/>
<evidence type="ECO:0000313" key="3">
    <source>
        <dbReference type="Proteomes" id="UP001516400"/>
    </source>
</evidence>
<protein>
    <submittedName>
        <fullName evidence="2">Uncharacterized protein</fullName>
    </submittedName>
</protein>
<evidence type="ECO:0000313" key="2">
    <source>
        <dbReference type="EMBL" id="KAL3277302.1"/>
    </source>
</evidence>
<sequence length="198" mass="22143">MAAGDPDEKPNAATKSCRNCGIILKSGMKYILCGSLNHPGCIKNIKHIRLADAEVICCKMTEKKIDLDDLENVEPTAETEMDTSNYIIEINHLKSIIKCKNDIIGELKENNQLLKDKIHLMKKKHPTNHGKYKSSNTTEDSQQQGRQVGNDAKKSATQRHVDNNDIDQLIHDLESDGDVKEIGSDSQQENKTTTKESE</sequence>
<organism evidence="2 3">
    <name type="scientific">Cryptolaemus montrouzieri</name>
    <dbReference type="NCBI Taxonomy" id="559131"/>
    <lineage>
        <taxon>Eukaryota</taxon>
        <taxon>Metazoa</taxon>
        <taxon>Ecdysozoa</taxon>
        <taxon>Arthropoda</taxon>
        <taxon>Hexapoda</taxon>
        <taxon>Insecta</taxon>
        <taxon>Pterygota</taxon>
        <taxon>Neoptera</taxon>
        <taxon>Endopterygota</taxon>
        <taxon>Coleoptera</taxon>
        <taxon>Polyphaga</taxon>
        <taxon>Cucujiformia</taxon>
        <taxon>Coccinelloidea</taxon>
        <taxon>Coccinellidae</taxon>
        <taxon>Scymninae</taxon>
        <taxon>Scymnini</taxon>
        <taxon>Cryptolaemus</taxon>
    </lineage>
</organism>
<keyword evidence="3" id="KW-1185">Reference proteome</keyword>
<name>A0ABD2NG21_9CUCU</name>
<gene>
    <name evidence="2" type="ORF">HHI36_012653</name>
</gene>
<dbReference type="Proteomes" id="UP001516400">
    <property type="component" value="Unassembled WGS sequence"/>
</dbReference>
<feature type="compositionally biased region" description="Polar residues" evidence="1">
    <location>
        <begin position="133"/>
        <end position="147"/>
    </location>
</feature>
<comment type="caution">
    <text evidence="2">The sequence shown here is derived from an EMBL/GenBank/DDBJ whole genome shotgun (WGS) entry which is preliminary data.</text>
</comment>
<accession>A0ABD2NG21</accession>
<evidence type="ECO:0000256" key="1">
    <source>
        <dbReference type="SAM" id="MobiDB-lite"/>
    </source>
</evidence>
<dbReference type="EMBL" id="JABFTP020000103">
    <property type="protein sequence ID" value="KAL3277302.1"/>
    <property type="molecule type" value="Genomic_DNA"/>
</dbReference>
<feature type="compositionally biased region" description="Basic and acidic residues" evidence="1">
    <location>
        <begin position="151"/>
        <end position="183"/>
    </location>
</feature>
<feature type="region of interest" description="Disordered" evidence="1">
    <location>
        <begin position="124"/>
        <end position="198"/>
    </location>
</feature>